<dbReference type="InterPro" id="IPR051161">
    <property type="entry name" value="Mannose-6P_isomerase_type2"/>
</dbReference>
<comment type="caution">
    <text evidence="2">The sequence shown here is derived from an EMBL/GenBank/DDBJ whole genome shotgun (WGS) entry which is preliminary data.</text>
</comment>
<feature type="domain" description="MobA-like NTP transferase" evidence="1">
    <location>
        <begin position="4"/>
        <end position="56"/>
    </location>
</feature>
<organism evidence="2 3">
    <name type="scientific">Paenibacillus sepulcri</name>
    <dbReference type="NCBI Taxonomy" id="359917"/>
    <lineage>
        <taxon>Bacteria</taxon>
        <taxon>Bacillati</taxon>
        <taxon>Bacillota</taxon>
        <taxon>Bacilli</taxon>
        <taxon>Bacillales</taxon>
        <taxon>Paenibacillaceae</taxon>
        <taxon>Paenibacillus</taxon>
    </lineage>
</organism>
<dbReference type="SUPFAM" id="SSF53448">
    <property type="entry name" value="Nucleotide-diphospho-sugar transferases"/>
    <property type="match status" value="1"/>
</dbReference>
<dbReference type="GO" id="GO:0016740">
    <property type="term" value="F:transferase activity"/>
    <property type="evidence" value="ECO:0007669"/>
    <property type="project" value="UniProtKB-KW"/>
</dbReference>
<dbReference type="Proteomes" id="UP001519887">
    <property type="component" value="Unassembled WGS sequence"/>
</dbReference>
<dbReference type="RefSeq" id="WP_210046716.1">
    <property type="nucleotide sequence ID" value="NZ_JBHLVU010000016.1"/>
</dbReference>
<gene>
    <name evidence="2" type="ORF">K0U00_04940</name>
</gene>
<name>A0ABS7BXK6_9BACL</name>
<reference evidence="2 3" key="1">
    <citation type="submission" date="2021-07" db="EMBL/GenBank/DDBJ databases">
        <title>Paenibacillus radiodurans sp. nov., isolated from the southeastern edge of Tengger Desert.</title>
        <authorList>
            <person name="Zhang G."/>
        </authorList>
    </citation>
    <scope>NUCLEOTIDE SEQUENCE [LARGE SCALE GENOMIC DNA]</scope>
    <source>
        <strain evidence="2 3">CCM 7311</strain>
    </source>
</reference>
<dbReference type="PANTHER" id="PTHR46390:SF1">
    <property type="entry name" value="MANNOSE-1-PHOSPHATE GUANYLYLTRANSFERASE"/>
    <property type="match status" value="1"/>
</dbReference>
<keyword evidence="2" id="KW-0808">Transferase</keyword>
<evidence type="ECO:0000313" key="2">
    <source>
        <dbReference type="EMBL" id="MBW7453379.1"/>
    </source>
</evidence>
<dbReference type="EMBL" id="JAHZIK010000067">
    <property type="protein sequence ID" value="MBW7453379.1"/>
    <property type="molecule type" value="Genomic_DNA"/>
</dbReference>
<accession>A0ABS7BXK6</accession>
<keyword evidence="3" id="KW-1185">Reference proteome</keyword>
<evidence type="ECO:0000259" key="1">
    <source>
        <dbReference type="Pfam" id="PF12804"/>
    </source>
</evidence>
<sequence>MKIVIMAGGKGMRFGPRSTEDLPKQFLPFHTGQTLIQETVSRFLKFVPVSRLYVATALFVAVGRAVA</sequence>
<dbReference type="InterPro" id="IPR029044">
    <property type="entry name" value="Nucleotide-diphossugar_trans"/>
</dbReference>
<dbReference type="InterPro" id="IPR025877">
    <property type="entry name" value="MobA-like_NTP_Trfase"/>
</dbReference>
<protein>
    <submittedName>
        <fullName evidence="2">NTP transferase domain-containing protein</fullName>
    </submittedName>
</protein>
<dbReference type="PANTHER" id="PTHR46390">
    <property type="entry name" value="MANNOSE-1-PHOSPHATE GUANYLYLTRANSFERASE"/>
    <property type="match status" value="1"/>
</dbReference>
<dbReference type="Gene3D" id="3.90.550.10">
    <property type="entry name" value="Spore Coat Polysaccharide Biosynthesis Protein SpsA, Chain A"/>
    <property type="match status" value="1"/>
</dbReference>
<proteinExistence type="predicted"/>
<dbReference type="Pfam" id="PF12804">
    <property type="entry name" value="NTP_transf_3"/>
    <property type="match status" value="1"/>
</dbReference>
<evidence type="ECO:0000313" key="3">
    <source>
        <dbReference type="Proteomes" id="UP001519887"/>
    </source>
</evidence>